<organism evidence="1 2">
    <name type="scientific">Strongylus vulgaris</name>
    <name type="common">Blood worm</name>
    <dbReference type="NCBI Taxonomy" id="40348"/>
    <lineage>
        <taxon>Eukaryota</taxon>
        <taxon>Metazoa</taxon>
        <taxon>Ecdysozoa</taxon>
        <taxon>Nematoda</taxon>
        <taxon>Chromadorea</taxon>
        <taxon>Rhabditida</taxon>
        <taxon>Rhabditina</taxon>
        <taxon>Rhabditomorpha</taxon>
        <taxon>Strongyloidea</taxon>
        <taxon>Strongylidae</taxon>
        <taxon>Strongylus</taxon>
    </lineage>
</organism>
<dbReference type="OrthoDB" id="5862874at2759"/>
<reference evidence="1 2" key="1">
    <citation type="submission" date="2018-11" db="EMBL/GenBank/DDBJ databases">
        <authorList>
            <consortium name="Pathogen Informatics"/>
        </authorList>
    </citation>
    <scope>NUCLEOTIDE SEQUENCE [LARGE SCALE GENOMIC DNA]</scope>
</reference>
<accession>A0A3P7IC99</accession>
<evidence type="ECO:0000313" key="1">
    <source>
        <dbReference type="EMBL" id="VDM70510.1"/>
    </source>
</evidence>
<keyword evidence="2" id="KW-1185">Reference proteome</keyword>
<dbReference type="EMBL" id="UYYB01016389">
    <property type="protein sequence ID" value="VDM70510.1"/>
    <property type="molecule type" value="Genomic_DNA"/>
</dbReference>
<sequence length="136" mass="15336">MGALKTYITTSILTEPPTLRWLSTATDLLIAGRHGLRSREVLTYEEHALVKQRCREMEIQLRLLQDLANERQRGTQVSQELASLQTWETMRVVPFLATHADMGGTLNEAVDFLEAHKVFADEVVVSSKLDDSLIAK</sequence>
<protein>
    <submittedName>
        <fullName evidence="1">Uncharacterized protein</fullName>
    </submittedName>
</protein>
<gene>
    <name evidence="1" type="ORF">SVUK_LOCUS5508</name>
</gene>
<name>A0A3P7IC99_STRVU</name>
<dbReference type="Proteomes" id="UP000270094">
    <property type="component" value="Unassembled WGS sequence"/>
</dbReference>
<dbReference type="AlphaFoldDB" id="A0A3P7IC99"/>
<proteinExistence type="predicted"/>
<evidence type="ECO:0000313" key="2">
    <source>
        <dbReference type="Proteomes" id="UP000270094"/>
    </source>
</evidence>